<name>A0A429GGR3_9CREN</name>
<evidence type="ECO:0000313" key="3">
    <source>
        <dbReference type="Proteomes" id="UP000277582"/>
    </source>
</evidence>
<reference evidence="2 3" key="1">
    <citation type="submission" date="2018-10" db="EMBL/GenBank/DDBJ databases">
        <title>Co-occurring genomic capacity for anaerobic methane metabolism and dissimilatory sulfite reduction discovered in the Korarchaeota.</title>
        <authorList>
            <person name="Mckay L.J."/>
            <person name="Dlakic M."/>
            <person name="Fields M.W."/>
            <person name="Delmont T.O."/>
            <person name="Eren A.M."/>
            <person name="Jay Z.J."/>
            <person name="Klingelsmith K.B."/>
            <person name="Rusch D.B."/>
            <person name="Inskeep W.P."/>
        </authorList>
    </citation>
    <scope>NUCLEOTIDE SEQUENCE [LARGE SCALE GENOMIC DNA]</scope>
    <source>
        <strain evidence="2 3">MDKW</strain>
    </source>
</reference>
<keyword evidence="3" id="KW-1185">Reference proteome</keyword>
<accession>A0A429GGR3</accession>
<keyword evidence="1" id="KW-0812">Transmembrane</keyword>
<gene>
    <name evidence="2" type="ORF">D6D85_11400</name>
</gene>
<keyword evidence="1" id="KW-0472">Membrane</keyword>
<keyword evidence="1" id="KW-1133">Transmembrane helix</keyword>
<organism evidence="2 3">
    <name type="scientific">Candidatus Methanodesulfokora washburnensis</name>
    <dbReference type="NCBI Taxonomy" id="2478471"/>
    <lineage>
        <taxon>Archaea</taxon>
        <taxon>Thermoproteota</taxon>
        <taxon>Candidatus Korarchaeia</taxon>
        <taxon>Candidatus Korarchaeia incertae sedis</taxon>
        <taxon>Candidatus Methanodesulfokora</taxon>
    </lineage>
</organism>
<sequence>MFWFNFLGFLVSKLVNAAETKAEEGEAYHPLLPIEKKFIAYSLILAVILLVILIYVSYTYFGVAH</sequence>
<dbReference type="RefSeq" id="WP_125672082.1">
    <property type="nucleotide sequence ID" value="NZ_RCOS01000129.1"/>
</dbReference>
<feature type="transmembrane region" description="Helical" evidence="1">
    <location>
        <begin position="41"/>
        <end position="61"/>
    </location>
</feature>
<dbReference type="AlphaFoldDB" id="A0A429GGR3"/>
<evidence type="ECO:0000256" key="1">
    <source>
        <dbReference type="SAM" id="Phobius"/>
    </source>
</evidence>
<evidence type="ECO:0000313" key="2">
    <source>
        <dbReference type="EMBL" id="RSN73093.1"/>
    </source>
</evidence>
<dbReference type="EMBL" id="RCOS01000129">
    <property type="protein sequence ID" value="RSN73093.1"/>
    <property type="molecule type" value="Genomic_DNA"/>
</dbReference>
<proteinExistence type="predicted"/>
<comment type="caution">
    <text evidence="2">The sequence shown here is derived from an EMBL/GenBank/DDBJ whole genome shotgun (WGS) entry which is preliminary data.</text>
</comment>
<dbReference type="Proteomes" id="UP000277582">
    <property type="component" value="Unassembled WGS sequence"/>
</dbReference>
<protein>
    <submittedName>
        <fullName evidence="2">Uncharacterized protein</fullName>
    </submittedName>
</protein>